<dbReference type="EMBL" id="JANIBJ010000005">
    <property type="protein sequence ID" value="MCQ8103311.1"/>
    <property type="molecule type" value="Genomic_DNA"/>
</dbReference>
<gene>
    <name evidence="3" type="ORF">NP590_04260</name>
</gene>
<comment type="caution">
    <text evidence="3">The sequence shown here is derived from an EMBL/GenBank/DDBJ whole genome shotgun (WGS) entry which is preliminary data.</text>
</comment>
<proteinExistence type="predicted"/>
<keyword evidence="2" id="KW-1133">Transmembrane helix</keyword>
<feature type="coiled-coil region" evidence="1">
    <location>
        <begin position="65"/>
        <end position="92"/>
    </location>
</feature>
<keyword evidence="1" id="KW-0175">Coiled coil</keyword>
<name>A0ABT1TCX9_9GAMM</name>
<feature type="transmembrane region" description="Helical" evidence="2">
    <location>
        <begin position="12"/>
        <end position="29"/>
    </location>
</feature>
<dbReference type="RefSeq" id="WP_256600998.1">
    <property type="nucleotide sequence ID" value="NZ_JANIBJ010000005.1"/>
</dbReference>
<evidence type="ECO:0000313" key="4">
    <source>
        <dbReference type="Proteomes" id="UP001524499"/>
    </source>
</evidence>
<evidence type="ECO:0000313" key="3">
    <source>
        <dbReference type="EMBL" id="MCQ8103311.1"/>
    </source>
</evidence>
<reference evidence="3 4" key="1">
    <citation type="submission" date="2022-07" db="EMBL/GenBank/DDBJ databases">
        <title>Methylomonas rivi sp. nov., Methylomonas rosea sp. nov., Methylomonas aureus sp. nov. and Methylomonas subterranea sp. nov., four novel methanotrophs isolated from a freshwater creek and the deep terrestrial subsurface.</title>
        <authorList>
            <person name="Abin C."/>
            <person name="Sankaranarayanan K."/>
            <person name="Garner C."/>
            <person name="Sindelar R."/>
            <person name="Kotary K."/>
            <person name="Garner R."/>
            <person name="Barclay S."/>
            <person name="Lawson P."/>
            <person name="Krumholz L."/>
        </authorList>
    </citation>
    <scope>NUCLEOTIDE SEQUENCE [LARGE SCALE GENOMIC DNA]</scope>
    <source>
        <strain evidence="3 4">SURF-2</strain>
    </source>
</reference>
<keyword evidence="2" id="KW-0812">Transmembrane</keyword>
<protein>
    <submittedName>
        <fullName evidence="3">Uncharacterized protein</fullName>
    </submittedName>
</protein>
<dbReference type="Proteomes" id="UP001524499">
    <property type="component" value="Unassembled WGS sequence"/>
</dbReference>
<sequence length="237" mass="26089">MKLPHLSNREQFLIALSVCVIFVGAYVWLRFMPANRAIGELRQAADATEQRVRTTVIPDEPEEDLARLEQQLREQEELMAALKSQSDSAERRLAPLDSQLLIVDISRVARNAQVHVRVNEDYKALPAAAASANPLPAGKKARKKQAAQVAAAPAPAEPTMPSLGEGWIARMSAGSAYARPLRRLEVEGSYMALNRFIHDLDALPFHVAVLRISIEKMPVLSMPGYPQALLAELVLAL</sequence>
<organism evidence="3 4">
    <name type="scientific">Methylomonas subterranea</name>
    <dbReference type="NCBI Taxonomy" id="2952225"/>
    <lineage>
        <taxon>Bacteria</taxon>
        <taxon>Pseudomonadati</taxon>
        <taxon>Pseudomonadota</taxon>
        <taxon>Gammaproteobacteria</taxon>
        <taxon>Methylococcales</taxon>
        <taxon>Methylococcaceae</taxon>
        <taxon>Methylomonas</taxon>
    </lineage>
</organism>
<accession>A0ABT1TCX9</accession>
<keyword evidence="4" id="KW-1185">Reference proteome</keyword>
<keyword evidence="2" id="KW-0472">Membrane</keyword>
<evidence type="ECO:0000256" key="2">
    <source>
        <dbReference type="SAM" id="Phobius"/>
    </source>
</evidence>
<evidence type="ECO:0000256" key="1">
    <source>
        <dbReference type="SAM" id="Coils"/>
    </source>
</evidence>